<keyword evidence="2" id="KW-0732">Signal</keyword>
<dbReference type="EMBL" id="JAHIBW010000015">
    <property type="protein sequence ID" value="KAG7304118.1"/>
    <property type="molecule type" value="Genomic_DNA"/>
</dbReference>
<feature type="compositionally biased region" description="Polar residues" evidence="1">
    <location>
        <begin position="129"/>
        <end position="138"/>
    </location>
</feature>
<name>A0ABQ7QJL5_PLUXY</name>
<feature type="signal peptide" evidence="2">
    <location>
        <begin position="1"/>
        <end position="16"/>
    </location>
</feature>
<evidence type="ECO:0000256" key="2">
    <source>
        <dbReference type="SAM" id="SignalP"/>
    </source>
</evidence>
<dbReference type="Proteomes" id="UP000823941">
    <property type="component" value="Chromosome 15"/>
</dbReference>
<evidence type="ECO:0000256" key="1">
    <source>
        <dbReference type="SAM" id="MobiDB-lite"/>
    </source>
</evidence>
<comment type="caution">
    <text evidence="3">The sequence shown here is derived from an EMBL/GenBank/DDBJ whole genome shotgun (WGS) entry which is preliminary data.</text>
</comment>
<evidence type="ECO:0000313" key="4">
    <source>
        <dbReference type="Proteomes" id="UP000823941"/>
    </source>
</evidence>
<sequence>MCSIIAVLLLLSSARGSGFVDTDMSEYCRRRVAPSVFLARHAPEANAHVMSFNRLAEPYSCYITVRTEPGSSMILVVQTERLPSACRANTDQLLVYEATPHRGYWAAMTDAYLQQEGAYPTPSVVYTLPTTPSLPATQEDSAEVSEDSDTTTESSTSDGDLSGLFEEHPPRIAEANNNKSQAEEAEDQYFDMLINVTPRTGEKYDTSLIPLVHIVAHRGNGTGLYDLEYNLAKVSKLTTKKSKFFTKYQADRYKLRKYITRMPFKHNNGSKFFRITKHTTKGLLETVKTTLKKLVDNKINKTKTYVNKTEDFLRLLHHIALRKQNTNILLNDLSGFSPGLYEDNVTYSESSTVIESNADNNTFHNSLFTEPLISSTLGIHITTEEIANEDTKNDDINKTITNSYKYDSDGPITQTISSAASLGTYDPAAAINENNIRRHLEKLKRISYVDLSLPHPYYYNFHNTTKLKEIPTTTENVLTSTSTAPHYSALFKPITRSSSITTVDHQSWENVVQAASEIASSLNHTLKKISHRAPVIRKKRRIDTISINDDARPHRLITTTRRHKNRNHDVKFKNIKEFDSLLEPDNHYVVRYTRCCIICIVIRKEVTQSQNVMNSF</sequence>
<feature type="region of interest" description="Disordered" evidence="1">
    <location>
        <begin position="129"/>
        <end position="166"/>
    </location>
</feature>
<proteinExistence type="predicted"/>
<feature type="compositionally biased region" description="Acidic residues" evidence="1">
    <location>
        <begin position="140"/>
        <end position="150"/>
    </location>
</feature>
<feature type="chain" id="PRO_5045631432" evidence="2">
    <location>
        <begin position="17"/>
        <end position="616"/>
    </location>
</feature>
<accession>A0ABQ7QJL5</accession>
<evidence type="ECO:0000313" key="3">
    <source>
        <dbReference type="EMBL" id="KAG7304118.1"/>
    </source>
</evidence>
<protein>
    <submittedName>
        <fullName evidence="3">Uncharacterized protein</fullName>
    </submittedName>
</protein>
<organism evidence="3 4">
    <name type="scientific">Plutella xylostella</name>
    <name type="common">Diamondback moth</name>
    <name type="synonym">Plutella maculipennis</name>
    <dbReference type="NCBI Taxonomy" id="51655"/>
    <lineage>
        <taxon>Eukaryota</taxon>
        <taxon>Metazoa</taxon>
        <taxon>Ecdysozoa</taxon>
        <taxon>Arthropoda</taxon>
        <taxon>Hexapoda</taxon>
        <taxon>Insecta</taxon>
        <taxon>Pterygota</taxon>
        <taxon>Neoptera</taxon>
        <taxon>Endopterygota</taxon>
        <taxon>Lepidoptera</taxon>
        <taxon>Glossata</taxon>
        <taxon>Ditrysia</taxon>
        <taxon>Yponomeutoidea</taxon>
        <taxon>Plutellidae</taxon>
        <taxon>Plutella</taxon>
    </lineage>
</organism>
<gene>
    <name evidence="3" type="ORF">JYU34_011051</name>
</gene>
<reference evidence="3 4" key="1">
    <citation type="submission" date="2021-06" db="EMBL/GenBank/DDBJ databases">
        <title>A haploid diamondback moth (Plutella xylostella L.) genome assembly resolves 31 chromosomes and identifies a diamide resistance mutation.</title>
        <authorList>
            <person name="Ward C.M."/>
            <person name="Perry K.D."/>
            <person name="Baker G."/>
            <person name="Powis K."/>
            <person name="Heckel D.G."/>
            <person name="Baxter S.W."/>
        </authorList>
    </citation>
    <scope>NUCLEOTIDE SEQUENCE [LARGE SCALE GENOMIC DNA]</scope>
    <source>
        <strain evidence="3 4">LV</strain>
        <tissue evidence="3">Single pupa</tissue>
    </source>
</reference>
<keyword evidence="4" id="KW-1185">Reference proteome</keyword>